<dbReference type="PROSITE" id="PS51681">
    <property type="entry name" value="SAM_MT_NNMT_PNMT_TEMT"/>
    <property type="match status" value="1"/>
</dbReference>
<dbReference type="GO" id="GO:0032259">
    <property type="term" value="P:methylation"/>
    <property type="evidence" value="ECO:0007669"/>
    <property type="project" value="UniProtKB-KW"/>
</dbReference>
<dbReference type="NCBIfam" id="NF041360">
    <property type="entry name" value="GntF_guanitoxin"/>
    <property type="match status" value="1"/>
</dbReference>
<evidence type="ECO:0000256" key="4">
    <source>
        <dbReference type="ARBA" id="ARBA00022691"/>
    </source>
</evidence>
<evidence type="ECO:0000313" key="5">
    <source>
        <dbReference type="Proteomes" id="UP000035680"/>
    </source>
</evidence>
<evidence type="ECO:0000256" key="3">
    <source>
        <dbReference type="ARBA" id="ARBA00022679"/>
    </source>
</evidence>
<evidence type="ECO:0000256" key="2">
    <source>
        <dbReference type="ARBA" id="ARBA00022603"/>
    </source>
</evidence>
<dbReference type="PANTHER" id="PTHR10867">
    <property type="entry name" value="NNMT/PNMT/TEMT FAMILY MEMBER"/>
    <property type="match status" value="1"/>
</dbReference>
<keyword evidence="3" id="KW-0808">Transferase</keyword>
<dbReference type="Pfam" id="PF01234">
    <property type="entry name" value="NNMT_PNMT_TEMT"/>
    <property type="match status" value="1"/>
</dbReference>
<dbReference type="CDD" id="cd02440">
    <property type="entry name" value="AdoMet_MTases"/>
    <property type="match status" value="1"/>
</dbReference>
<dbReference type="InterPro" id="IPR053384">
    <property type="entry name" value="SAM-dep_methyltransferase"/>
</dbReference>
<dbReference type="PANTHER" id="PTHR10867:SF38">
    <property type="entry name" value="NICOTINAMIDE N-METHYLTRANSFERASE"/>
    <property type="match status" value="1"/>
</dbReference>
<sequence length="295" mass="33758">MATTKCCYSKSRTKDDVDEEKKEEDVIVFTADDYKTEFDAEAYLKFYYSEEAMETGTRLSLFALPMFAHIIKDSIPDLKKRCTLIDIGAGPTVYSALCFRDVVEKIYLTDYVDQSLNILNNWKSKTSEFDWKSVIRIIKRTEGGVPLVGKEFDRIEEKARDCVRKGGILKVDVHQDEICNWKEYGIEESQFDILVSVFCLESACSNYDEYKKCLQRLADIIKPGGKMILGSVIEDNVYNSGVNSKSGKSTIFTLLHLTQEFIKECLESVGMNMNTYKEYLLTSEGVLFLMISKNE</sequence>
<dbReference type="Proteomes" id="UP000035680">
    <property type="component" value="Unassembled WGS sequence"/>
</dbReference>
<dbReference type="GO" id="GO:0005829">
    <property type="term" value="C:cytosol"/>
    <property type="evidence" value="ECO:0007669"/>
    <property type="project" value="TreeGrafter"/>
</dbReference>
<dbReference type="AlphaFoldDB" id="A0A0K0FBZ0"/>
<reference evidence="6" key="2">
    <citation type="submission" date="2015-08" db="UniProtKB">
        <authorList>
            <consortium name="WormBaseParasite"/>
        </authorList>
    </citation>
    <scope>IDENTIFICATION</scope>
</reference>
<keyword evidence="4" id="KW-0949">S-adenosyl-L-methionine</keyword>
<proteinExistence type="inferred from homology"/>
<keyword evidence="2" id="KW-0489">Methyltransferase</keyword>
<dbReference type="STRING" id="75913.A0A0K0FBZ0"/>
<reference evidence="5" key="1">
    <citation type="submission" date="2014-07" db="EMBL/GenBank/DDBJ databases">
        <authorList>
            <person name="Martin A.A"/>
            <person name="De Silva N."/>
        </authorList>
    </citation>
    <scope>NUCLEOTIDE SEQUENCE</scope>
</reference>
<dbReference type="InterPro" id="IPR029063">
    <property type="entry name" value="SAM-dependent_MTases_sf"/>
</dbReference>
<comment type="similarity">
    <text evidence="1">Belongs to the class I-like SAM-binding methyltransferase superfamily. NNMT/PNMT/TEMT family.</text>
</comment>
<evidence type="ECO:0000256" key="1">
    <source>
        <dbReference type="ARBA" id="ARBA00007996"/>
    </source>
</evidence>
<dbReference type="SUPFAM" id="SSF53335">
    <property type="entry name" value="S-adenosyl-L-methionine-dependent methyltransferases"/>
    <property type="match status" value="1"/>
</dbReference>
<dbReference type="Gene3D" id="3.40.50.150">
    <property type="entry name" value="Vaccinia Virus protein VP39"/>
    <property type="match status" value="1"/>
</dbReference>
<dbReference type="WBParaSite" id="SVE_0635400.1">
    <property type="protein sequence ID" value="SVE_0635400.1"/>
    <property type="gene ID" value="SVE_0635400"/>
</dbReference>
<dbReference type="GO" id="GO:0008170">
    <property type="term" value="F:N-methyltransferase activity"/>
    <property type="evidence" value="ECO:0007669"/>
    <property type="project" value="TreeGrafter"/>
</dbReference>
<name>A0A0K0FBZ0_STRVS</name>
<dbReference type="InterPro" id="IPR000940">
    <property type="entry name" value="NNMT_TEMT_trans"/>
</dbReference>
<protein>
    <submittedName>
        <fullName evidence="6">NNMT/PNMT/TEMT family protein</fullName>
    </submittedName>
</protein>
<keyword evidence="5" id="KW-1185">Reference proteome</keyword>
<evidence type="ECO:0000313" key="6">
    <source>
        <dbReference type="WBParaSite" id="SVE_0635400.1"/>
    </source>
</evidence>
<accession>A0A0K0FBZ0</accession>
<organism evidence="5 6">
    <name type="scientific">Strongyloides venezuelensis</name>
    <name type="common">Threadworm</name>
    <dbReference type="NCBI Taxonomy" id="75913"/>
    <lineage>
        <taxon>Eukaryota</taxon>
        <taxon>Metazoa</taxon>
        <taxon>Ecdysozoa</taxon>
        <taxon>Nematoda</taxon>
        <taxon>Chromadorea</taxon>
        <taxon>Rhabditida</taxon>
        <taxon>Tylenchina</taxon>
        <taxon>Panagrolaimomorpha</taxon>
        <taxon>Strongyloidoidea</taxon>
        <taxon>Strongyloididae</taxon>
        <taxon>Strongyloides</taxon>
    </lineage>
</organism>